<dbReference type="GO" id="GO:0000160">
    <property type="term" value="P:phosphorelay signal transduction system"/>
    <property type="evidence" value="ECO:0007669"/>
    <property type="project" value="InterPro"/>
</dbReference>
<dbReference type="InterPro" id="IPR000792">
    <property type="entry name" value="Tscrpt_reg_LuxR_C"/>
</dbReference>
<dbReference type="EMBL" id="FMCU01000001">
    <property type="protein sequence ID" value="SCE72551.1"/>
    <property type="molecule type" value="Genomic_DNA"/>
</dbReference>
<dbReference type="InterPro" id="IPR016032">
    <property type="entry name" value="Sig_transdc_resp-reg_C-effctor"/>
</dbReference>
<feature type="modified residue" description="4-aspartylphosphate" evidence="2">
    <location>
        <position position="57"/>
    </location>
</feature>
<dbReference type="PRINTS" id="PR00038">
    <property type="entry name" value="HTHLUXR"/>
</dbReference>
<gene>
    <name evidence="5" type="ORF">GA0070216_101594</name>
</gene>
<dbReference type="PANTHER" id="PTHR43214">
    <property type="entry name" value="TWO-COMPONENT RESPONSE REGULATOR"/>
    <property type="match status" value="1"/>
</dbReference>
<evidence type="ECO:0000256" key="1">
    <source>
        <dbReference type="ARBA" id="ARBA00023125"/>
    </source>
</evidence>
<dbReference type="Gene3D" id="3.40.50.2300">
    <property type="match status" value="1"/>
</dbReference>
<dbReference type="Pfam" id="PF00196">
    <property type="entry name" value="GerE"/>
    <property type="match status" value="1"/>
</dbReference>
<dbReference type="OrthoDB" id="9808843at2"/>
<evidence type="ECO:0000256" key="2">
    <source>
        <dbReference type="PROSITE-ProRule" id="PRU00169"/>
    </source>
</evidence>
<dbReference type="PROSITE" id="PS50043">
    <property type="entry name" value="HTH_LUXR_2"/>
    <property type="match status" value="1"/>
</dbReference>
<accession>A0A1C4ULP1</accession>
<dbReference type="GO" id="GO:0006355">
    <property type="term" value="P:regulation of DNA-templated transcription"/>
    <property type="evidence" value="ECO:0007669"/>
    <property type="project" value="InterPro"/>
</dbReference>
<keyword evidence="2" id="KW-0597">Phosphoprotein</keyword>
<protein>
    <submittedName>
        <fullName evidence="5">Two component transcriptional regulator, LuxR family</fullName>
    </submittedName>
</protein>
<keyword evidence="6" id="KW-1185">Reference proteome</keyword>
<dbReference type="STRING" id="121616.GA0070216_101594"/>
<dbReference type="Proteomes" id="UP000198797">
    <property type="component" value="Unassembled WGS sequence"/>
</dbReference>
<sequence>MSDPIRLLLADDQALVRGALAALLSLEPDLDVVAEVGRGDEVVDAARRTGPDVALLDVEMPGLDGIAATAALRAALPGCRVLVVTTFGRPGYLRRAMEAGAGGFVVKDTPARQLADAVRRVHAGLRVVDPTLAAETLAAGASPLTERETEVLRAARGGGTVADLAATLHLSEGTVRNHLSAAIGKTGARNRATAVRLAEQNGWLLGD</sequence>
<reference evidence="6" key="1">
    <citation type="submission" date="2016-06" db="EMBL/GenBank/DDBJ databases">
        <authorList>
            <person name="Varghese N."/>
            <person name="Submissions Spin"/>
        </authorList>
    </citation>
    <scope>NUCLEOTIDE SEQUENCE [LARGE SCALE GENOMIC DNA]</scope>
    <source>
        <strain evidence="6">DSM 44100</strain>
    </source>
</reference>
<evidence type="ECO:0000313" key="5">
    <source>
        <dbReference type="EMBL" id="SCE72551.1"/>
    </source>
</evidence>
<dbReference type="SUPFAM" id="SSF52172">
    <property type="entry name" value="CheY-like"/>
    <property type="match status" value="1"/>
</dbReference>
<dbReference type="SMART" id="SM00448">
    <property type="entry name" value="REC"/>
    <property type="match status" value="1"/>
</dbReference>
<dbReference type="CDD" id="cd19930">
    <property type="entry name" value="REC_DesR-like"/>
    <property type="match status" value="1"/>
</dbReference>
<dbReference type="SMART" id="SM00421">
    <property type="entry name" value="HTH_LUXR"/>
    <property type="match status" value="1"/>
</dbReference>
<dbReference type="PANTHER" id="PTHR43214:SF42">
    <property type="entry name" value="TRANSCRIPTIONAL REGULATORY PROTEIN DESR"/>
    <property type="match status" value="1"/>
</dbReference>
<evidence type="ECO:0000259" key="3">
    <source>
        <dbReference type="PROSITE" id="PS50043"/>
    </source>
</evidence>
<dbReference type="SUPFAM" id="SSF46894">
    <property type="entry name" value="C-terminal effector domain of the bipartite response regulators"/>
    <property type="match status" value="1"/>
</dbReference>
<dbReference type="InterPro" id="IPR011006">
    <property type="entry name" value="CheY-like_superfamily"/>
</dbReference>
<feature type="domain" description="HTH luxR-type" evidence="3">
    <location>
        <begin position="137"/>
        <end position="202"/>
    </location>
</feature>
<dbReference type="InterPro" id="IPR039420">
    <property type="entry name" value="WalR-like"/>
</dbReference>
<organism evidence="5 6">
    <name type="scientific">Micromonospora matsumotoense</name>
    <dbReference type="NCBI Taxonomy" id="121616"/>
    <lineage>
        <taxon>Bacteria</taxon>
        <taxon>Bacillati</taxon>
        <taxon>Actinomycetota</taxon>
        <taxon>Actinomycetes</taxon>
        <taxon>Micromonosporales</taxon>
        <taxon>Micromonosporaceae</taxon>
        <taxon>Micromonospora</taxon>
    </lineage>
</organism>
<proteinExistence type="predicted"/>
<evidence type="ECO:0000313" key="6">
    <source>
        <dbReference type="Proteomes" id="UP000198797"/>
    </source>
</evidence>
<dbReference type="PROSITE" id="PS50110">
    <property type="entry name" value="RESPONSE_REGULATORY"/>
    <property type="match status" value="1"/>
</dbReference>
<evidence type="ECO:0000259" key="4">
    <source>
        <dbReference type="PROSITE" id="PS50110"/>
    </source>
</evidence>
<dbReference type="GO" id="GO:0003677">
    <property type="term" value="F:DNA binding"/>
    <property type="evidence" value="ECO:0007669"/>
    <property type="project" value="UniProtKB-KW"/>
</dbReference>
<name>A0A1C4ULP1_9ACTN</name>
<dbReference type="InterPro" id="IPR001789">
    <property type="entry name" value="Sig_transdc_resp-reg_receiver"/>
</dbReference>
<dbReference type="Pfam" id="PF00072">
    <property type="entry name" value="Response_reg"/>
    <property type="match status" value="1"/>
</dbReference>
<feature type="domain" description="Response regulatory" evidence="4">
    <location>
        <begin position="6"/>
        <end position="122"/>
    </location>
</feature>
<dbReference type="CDD" id="cd06170">
    <property type="entry name" value="LuxR_C_like"/>
    <property type="match status" value="1"/>
</dbReference>
<dbReference type="RefSeq" id="WP_091238299.1">
    <property type="nucleotide sequence ID" value="NZ_FMCU01000001.1"/>
</dbReference>
<keyword evidence="1" id="KW-0238">DNA-binding</keyword>
<dbReference type="AlphaFoldDB" id="A0A1C4ULP1"/>